<proteinExistence type="predicted"/>
<feature type="non-terminal residue" evidence="3">
    <location>
        <position position="1"/>
    </location>
</feature>
<protein>
    <submittedName>
        <fullName evidence="3">PiggyBac transposable element-derived protein 4</fullName>
    </submittedName>
</protein>
<feature type="domain" description="PiggyBac transposable element-derived protein" evidence="2">
    <location>
        <begin position="73"/>
        <end position="164"/>
    </location>
</feature>
<feature type="compositionally biased region" description="Basic and acidic residues" evidence="1">
    <location>
        <begin position="1"/>
        <end position="11"/>
    </location>
</feature>
<dbReference type="OrthoDB" id="75807at2759"/>
<dbReference type="PANTHER" id="PTHR46599:SF3">
    <property type="entry name" value="PIGGYBAC TRANSPOSABLE ELEMENT-DERIVED PROTEIN 4"/>
    <property type="match status" value="1"/>
</dbReference>
<feature type="compositionally biased region" description="Acidic residues" evidence="1">
    <location>
        <begin position="12"/>
        <end position="31"/>
    </location>
</feature>
<reference evidence="3 4" key="1">
    <citation type="submission" date="2015-12" db="EMBL/GenBank/DDBJ databases">
        <title>The genome of Folsomia candida.</title>
        <authorList>
            <person name="Faddeeva A."/>
            <person name="Derks M.F."/>
            <person name="Anvar Y."/>
            <person name="Smit S."/>
            <person name="Van Straalen N."/>
            <person name="Roelofs D."/>
        </authorList>
    </citation>
    <scope>NUCLEOTIDE SEQUENCE [LARGE SCALE GENOMIC DNA]</scope>
    <source>
        <strain evidence="3 4">VU population</strain>
        <tissue evidence="3">Whole body</tissue>
    </source>
</reference>
<evidence type="ECO:0000259" key="2">
    <source>
        <dbReference type="Pfam" id="PF13843"/>
    </source>
</evidence>
<comment type="caution">
    <text evidence="3">The sequence shown here is derived from an EMBL/GenBank/DDBJ whole genome shotgun (WGS) entry which is preliminary data.</text>
</comment>
<dbReference type="PANTHER" id="PTHR46599">
    <property type="entry name" value="PIGGYBAC TRANSPOSABLE ELEMENT-DERIVED PROTEIN 4"/>
    <property type="match status" value="1"/>
</dbReference>
<evidence type="ECO:0000313" key="3">
    <source>
        <dbReference type="EMBL" id="OXA50707.1"/>
    </source>
</evidence>
<dbReference type="STRING" id="158441.A0A226E155"/>
<dbReference type="OMA" id="IAICIHT"/>
<dbReference type="InterPro" id="IPR029526">
    <property type="entry name" value="PGBD"/>
</dbReference>
<dbReference type="AlphaFoldDB" id="A0A226E155"/>
<accession>A0A226E155</accession>
<keyword evidence="4" id="KW-1185">Reference proteome</keyword>
<organism evidence="3 4">
    <name type="scientific">Folsomia candida</name>
    <name type="common">Springtail</name>
    <dbReference type="NCBI Taxonomy" id="158441"/>
    <lineage>
        <taxon>Eukaryota</taxon>
        <taxon>Metazoa</taxon>
        <taxon>Ecdysozoa</taxon>
        <taxon>Arthropoda</taxon>
        <taxon>Hexapoda</taxon>
        <taxon>Collembola</taxon>
        <taxon>Entomobryomorpha</taxon>
        <taxon>Isotomoidea</taxon>
        <taxon>Isotomidae</taxon>
        <taxon>Proisotominae</taxon>
        <taxon>Folsomia</taxon>
    </lineage>
</organism>
<gene>
    <name evidence="3" type="ORF">Fcan01_14314</name>
</gene>
<name>A0A226E155_FOLCA</name>
<dbReference type="EMBL" id="LNIX01000008">
    <property type="protein sequence ID" value="OXA50707.1"/>
    <property type="molecule type" value="Genomic_DNA"/>
</dbReference>
<sequence length="166" mass="19216">SDSEEHFHDSGSEEEDSDSATESDSEDDSDSLDGTANRDPTFRENELFAPVVEDFDESEDKIRPEFGVSRRTSPLQMLQKFLTDGIIGDVVRETNRYAEQDWTRHPASYTDWKPVDLAQIWQFLAITFMMGLVKKPSIREYWSTDELIQTPFFATVMSRNRYDRVA</sequence>
<dbReference type="Pfam" id="PF13843">
    <property type="entry name" value="DDE_Tnp_1_7"/>
    <property type="match status" value="1"/>
</dbReference>
<evidence type="ECO:0000313" key="4">
    <source>
        <dbReference type="Proteomes" id="UP000198287"/>
    </source>
</evidence>
<feature type="region of interest" description="Disordered" evidence="1">
    <location>
        <begin position="1"/>
        <end position="49"/>
    </location>
</feature>
<dbReference type="Proteomes" id="UP000198287">
    <property type="component" value="Unassembled WGS sequence"/>
</dbReference>
<evidence type="ECO:0000256" key="1">
    <source>
        <dbReference type="SAM" id="MobiDB-lite"/>
    </source>
</evidence>